<evidence type="ECO:0000256" key="5">
    <source>
        <dbReference type="ARBA" id="ARBA00023136"/>
    </source>
</evidence>
<proteinExistence type="predicted"/>
<feature type="region of interest" description="Disordered" evidence="6">
    <location>
        <begin position="401"/>
        <end position="428"/>
    </location>
</feature>
<feature type="region of interest" description="Disordered" evidence="6">
    <location>
        <begin position="1"/>
        <end position="34"/>
    </location>
</feature>
<dbReference type="PANTHER" id="PTHR10778:SF8">
    <property type="entry name" value="ADENOSINE 3'-PHOSPHO 5'-PHOSPHOSULFATE TRANSPORTER 2"/>
    <property type="match status" value="1"/>
</dbReference>
<dbReference type="EMBL" id="JATAAI010000022">
    <property type="protein sequence ID" value="KAK1738047.1"/>
    <property type="molecule type" value="Genomic_DNA"/>
</dbReference>
<dbReference type="InterPro" id="IPR013657">
    <property type="entry name" value="SCL35B1-4/HUT1"/>
</dbReference>
<organism evidence="8 9">
    <name type="scientific">Skeletonema marinoi</name>
    <dbReference type="NCBI Taxonomy" id="267567"/>
    <lineage>
        <taxon>Eukaryota</taxon>
        <taxon>Sar</taxon>
        <taxon>Stramenopiles</taxon>
        <taxon>Ochrophyta</taxon>
        <taxon>Bacillariophyta</taxon>
        <taxon>Coscinodiscophyceae</taxon>
        <taxon>Thalassiosirophycidae</taxon>
        <taxon>Thalassiosirales</taxon>
        <taxon>Skeletonemataceae</taxon>
        <taxon>Skeletonema</taxon>
        <taxon>Skeletonema marinoi-dohrnii complex</taxon>
    </lineage>
</organism>
<feature type="transmembrane region" description="Helical" evidence="7">
    <location>
        <begin position="256"/>
        <end position="275"/>
    </location>
</feature>
<evidence type="ECO:0000256" key="1">
    <source>
        <dbReference type="ARBA" id="ARBA00004141"/>
    </source>
</evidence>
<feature type="transmembrane region" description="Helical" evidence="7">
    <location>
        <begin position="217"/>
        <end position="236"/>
    </location>
</feature>
<dbReference type="GO" id="GO:0005789">
    <property type="term" value="C:endoplasmic reticulum membrane"/>
    <property type="evidence" value="ECO:0007669"/>
    <property type="project" value="TreeGrafter"/>
</dbReference>
<sequence>MAIEIPSTLASISPTNNNNNGHHNHHSTNNNDEQHEPLIVTTPSATSQSPARQSTASSSASASIKHFVTIHKGILPIIGLFVFYIGHDALQERMFRFVDFKYGFFMTLVEVVIMLIGSTLANSSNSSGGDAPIHTLLLCNNNKCSSKNNTTTQQQRIIPMKTLLQISIVGILLALAHGLGNTALQYSSYPLKVAFKSCKLVPTMALGKCVTGRKHTALQYIAALIMGMGLAVLTAADVFSSKTKVQSISDQDSLSLLGPILLGISTILDSAVPNLQEQLLQSAKVNTSELIFVSNAIMCLVLVAYTTYSGELIAAWSYCTQHLDASMILVCQGLCAYFGLQCYLAIIRDHGGVAGVLFANARKVCTILLSFILFSKPFNVRHSIGLMLVFVGVYLGYKGKQQQQQKKKKGAHQKRKSKGDGKSHDHNV</sequence>
<reference evidence="8" key="1">
    <citation type="submission" date="2023-06" db="EMBL/GenBank/DDBJ databases">
        <title>Survivors Of The Sea: Transcriptome response of Skeletonema marinoi to long-term dormancy.</title>
        <authorList>
            <person name="Pinder M.I.M."/>
            <person name="Kourtchenko O."/>
            <person name="Robertson E.K."/>
            <person name="Larsson T."/>
            <person name="Maumus F."/>
            <person name="Osuna-Cruz C.M."/>
            <person name="Vancaester E."/>
            <person name="Stenow R."/>
            <person name="Vandepoele K."/>
            <person name="Ploug H."/>
            <person name="Bruchert V."/>
            <person name="Godhe A."/>
            <person name="Topel M."/>
        </authorList>
    </citation>
    <scope>NUCLEOTIDE SEQUENCE</scope>
    <source>
        <strain evidence="8">R05AC</strain>
    </source>
</reference>
<keyword evidence="2" id="KW-0813">Transport</keyword>
<dbReference type="InterPro" id="IPR037185">
    <property type="entry name" value="EmrE-like"/>
</dbReference>
<feature type="transmembrane region" description="Helical" evidence="7">
    <location>
        <begin position="325"/>
        <end position="346"/>
    </location>
</feature>
<dbReference type="PANTHER" id="PTHR10778">
    <property type="entry name" value="SOLUTE CARRIER FAMILY 35 MEMBER B"/>
    <property type="match status" value="1"/>
</dbReference>
<keyword evidence="4 7" id="KW-1133">Transmembrane helix</keyword>
<feature type="transmembrane region" description="Helical" evidence="7">
    <location>
        <begin position="287"/>
        <end position="305"/>
    </location>
</feature>
<evidence type="ECO:0000256" key="3">
    <source>
        <dbReference type="ARBA" id="ARBA00022692"/>
    </source>
</evidence>
<feature type="transmembrane region" description="Helical" evidence="7">
    <location>
        <begin position="163"/>
        <end position="184"/>
    </location>
</feature>
<dbReference type="SUPFAM" id="SSF103481">
    <property type="entry name" value="Multidrug resistance efflux transporter EmrE"/>
    <property type="match status" value="1"/>
</dbReference>
<evidence type="ECO:0000256" key="6">
    <source>
        <dbReference type="SAM" id="MobiDB-lite"/>
    </source>
</evidence>
<keyword evidence="5 7" id="KW-0472">Membrane</keyword>
<feature type="compositionally biased region" description="Basic residues" evidence="6">
    <location>
        <begin position="405"/>
        <end position="417"/>
    </location>
</feature>
<dbReference type="Proteomes" id="UP001224775">
    <property type="component" value="Unassembled WGS sequence"/>
</dbReference>
<evidence type="ECO:0000313" key="9">
    <source>
        <dbReference type="Proteomes" id="UP001224775"/>
    </source>
</evidence>
<feature type="compositionally biased region" description="Low complexity" evidence="6">
    <location>
        <begin position="16"/>
        <end position="31"/>
    </location>
</feature>
<gene>
    <name evidence="8" type="ORF">QTG54_011341</name>
</gene>
<feature type="transmembrane region" description="Helical" evidence="7">
    <location>
        <begin position="380"/>
        <end position="397"/>
    </location>
</feature>
<feature type="compositionally biased region" description="Basic and acidic residues" evidence="6">
    <location>
        <begin position="418"/>
        <end position="428"/>
    </location>
</feature>
<comment type="caution">
    <text evidence="8">The sequence shown here is derived from an EMBL/GenBank/DDBJ whole genome shotgun (WGS) entry which is preliminary data.</text>
</comment>
<evidence type="ECO:0000256" key="7">
    <source>
        <dbReference type="SAM" id="Phobius"/>
    </source>
</evidence>
<evidence type="ECO:0000256" key="4">
    <source>
        <dbReference type="ARBA" id="ARBA00022989"/>
    </source>
</evidence>
<dbReference type="GO" id="GO:0046964">
    <property type="term" value="F:3'-phosphoadenosine 5'-phosphosulfate transmembrane transporter activity"/>
    <property type="evidence" value="ECO:0007669"/>
    <property type="project" value="TreeGrafter"/>
</dbReference>
<accession>A0AAD8Y267</accession>
<evidence type="ECO:0000256" key="2">
    <source>
        <dbReference type="ARBA" id="ARBA00022448"/>
    </source>
</evidence>
<feature type="transmembrane region" description="Helical" evidence="7">
    <location>
        <begin position="73"/>
        <end position="90"/>
    </location>
</feature>
<dbReference type="AlphaFoldDB" id="A0AAD8Y267"/>
<feature type="transmembrane region" description="Helical" evidence="7">
    <location>
        <begin position="102"/>
        <end position="121"/>
    </location>
</feature>
<name>A0AAD8Y267_9STRA</name>
<dbReference type="Pfam" id="PF08449">
    <property type="entry name" value="UAA"/>
    <property type="match status" value="1"/>
</dbReference>
<keyword evidence="3 7" id="KW-0812">Transmembrane</keyword>
<dbReference type="GO" id="GO:0000139">
    <property type="term" value="C:Golgi membrane"/>
    <property type="evidence" value="ECO:0007669"/>
    <property type="project" value="TreeGrafter"/>
</dbReference>
<protein>
    <submittedName>
        <fullName evidence="8">Adenosine 3'-phospho 5'-phosphosulfate transporter</fullName>
    </submittedName>
</protein>
<keyword evidence="9" id="KW-1185">Reference proteome</keyword>
<evidence type="ECO:0000313" key="8">
    <source>
        <dbReference type="EMBL" id="KAK1738047.1"/>
    </source>
</evidence>
<comment type="subcellular location">
    <subcellularLocation>
        <location evidence="1">Membrane</location>
        <topology evidence="1">Multi-pass membrane protein</topology>
    </subcellularLocation>
</comment>